<keyword evidence="3" id="KW-1185">Reference proteome</keyword>
<evidence type="ECO:0000313" key="3">
    <source>
        <dbReference type="Proteomes" id="UP001177003"/>
    </source>
</evidence>
<feature type="region of interest" description="Disordered" evidence="1">
    <location>
        <begin position="31"/>
        <end position="69"/>
    </location>
</feature>
<dbReference type="AlphaFoldDB" id="A0AA35YYK0"/>
<dbReference type="Proteomes" id="UP001177003">
    <property type="component" value="Chromosome 4"/>
</dbReference>
<sequence>MMMRHLAAIGETYAQIALEDAAWNLWHVNPSQASTSTSTSSSNNLNPFTSIVRHQGGHTTRGGGGSLIRTMPTPLVPDVDLSNIIAMVETVREVLPHVPDELILQIRKVDPTWDMEADEGDNYTHIPVRNRVG</sequence>
<reference evidence="2" key="1">
    <citation type="submission" date="2023-04" db="EMBL/GenBank/DDBJ databases">
        <authorList>
            <person name="Vijverberg K."/>
            <person name="Xiong W."/>
            <person name="Schranz E."/>
        </authorList>
    </citation>
    <scope>NUCLEOTIDE SEQUENCE</scope>
</reference>
<dbReference type="Gene3D" id="1.10.8.10">
    <property type="entry name" value="DNA helicase RuvA subunit, C-terminal domain"/>
    <property type="match status" value="1"/>
</dbReference>
<evidence type="ECO:0000313" key="2">
    <source>
        <dbReference type="EMBL" id="CAI9282638.1"/>
    </source>
</evidence>
<protein>
    <submittedName>
        <fullName evidence="2">Uncharacterized protein</fullName>
    </submittedName>
</protein>
<name>A0AA35YYK0_LACSI</name>
<organism evidence="2 3">
    <name type="scientific">Lactuca saligna</name>
    <name type="common">Willowleaf lettuce</name>
    <dbReference type="NCBI Taxonomy" id="75948"/>
    <lineage>
        <taxon>Eukaryota</taxon>
        <taxon>Viridiplantae</taxon>
        <taxon>Streptophyta</taxon>
        <taxon>Embryophyta</taxon>
        <taxon>Tracheophyta</taxon>
        <taxon>Spermatophyta</taxon>
        <taxon>Magnoliopsida</taxon>
        <taxon>eudicotyledons</taxon>
        <taxon>Gunneridae</taxon>
        <taxon>Pentapetalae</taxon>
        <taxon>asterids</taxon>
        <taxon>campanulids</taxon>
        <taxon>Asterales</taxon>
        <taxon>Asteraceae</taxon>
        <taxon>Cichorioideae</taxon>
        <taxon>Cichorieae</taxon>
        <taxon>Lactucinae</taxon>
        <taxon>Lactuca</taxon>
    </lineage>
</organism>
<feature type="compositionally biased region" description="Low complexity" evidence="1">
    <location>
        <begin position="31"/>
        <end position="58"/>
    </location>
</feature>
<accession>A0AA35YYK0</accession>
<proteinExistence type="predicted"/>
<gene>
    <name evidence="2" type="ORF">LSALG_LOCUS22268</name>
</gene>
<evidence type="ECO:0000256" key="1">
    <source>
        <dbReference type="SAM" id="MobiDB-lite"/>
    </source>
</evidence>
<dbReference type="EMBL" id="OX465080">
    <property type="protein sequence ID" value="CAI9282638.1"/>
    <property type="molecule type" value="Genomic_DNA"/>
</dbReference>